<dbReference type="InterPro" id="IPR056599">
    <property type="entry name" value="AAA_lid_fung"/>
</dbReference>
<evidence type="ECO:0000313" key="3">
    <source>
        <dbReference type="EMBL" id="KAK2763467.1"/>
    </source>
</evidence>
<dbReference type="Pfam" id="PF22942">
    <property type="entry name" value="DUF7025"/>
    <property type="match status" value="1"/>
</dbReference>
<dbReference type="GO" id="GO:0016887">
    <property type="term" value="F:ATP hydrolysis activity"/>
    <property type="evidence" value="ECO:0007669"/>
    <property type="project" value="InterPro"/>
</dbReference>
<gene>
    <name evidence="3" type="ORF">CKAH01_05061</name>
</gene>
<dbReference type="InterPro" id="IPR003959">
    <property type="entry name" value="ATPase_AAA_core"/>
</dbReference>
<feature type="compositionally biased region" description="Polar residues" evidence="1">
    <location>
        <begin position="208"/>
        <end position="227"/>
    </location>
</feature>
<feature type="compositionally biased region" description="Polar residues" evidence="1">
    <location>
        <begin position="1155"/>
        <end position="1168"/>
    </location>
</feature>
<dbReference type="SMART" id="SM00382">
    <property type="entry name" value="AAA"/>
    <property type="match status" value="1"/>
</dbReference>
<organism evidence="3 4">
    <name type="scientific">Colletotrichum kahawae</name>
    <name type="common">Coffee berry disease fungus</name>
    <dbReference type="NCBI Taxonomy" id="34407"/>
    <lineage>
        <taxon>Eukaryota</taxon>
        <taxon>Fungi</taxon>
        <taxon>Dikarya</taxon>
        <taxon>Ascomycota</taxon>
        <taxon>Pezizomycotina</taxon>
        <taxon>Sordariomycetes</taxon>
        <taxon>Hypocreomycetidae</taxon>
        <taxon>Glomerellales</taxon>
        <taxon>Glomerellaceae</taxon>
        <taxon>Colletotrichum</taxon>
        <taxon>Colletotrichum gloeosporioides species complex</taxon>
    </lineage>
</organism>
<dbReference type="PANTHER" id="PTHR46411">
    <property type="entry name" value="FAMILY ATPASE, PUTATIVE-RELATED"/>
    <property type="match status" value="1"/>
</dbReference>
<dbReference type="InterPro" id="IPR003593">
    <property type="entry name" value="AAA+_ATPase"/>
</dbReference>
<feature type="domain" description="AAA+ ATPase" evidence="2">
    <location>
        <begin position="862"/>
        <end position="987"/>
    </location>
</feature>
<name>A0AAD9YHL5_COLKA</name>
<evidence type="ECO:0000256" key="1">
    <source>
        <dbReference type="SAM" id="MobiDB-lite"/>
    </source>
</evidence>
<dbReference type="Proteomes" id="UP001281614">
    <property type="component" value="Unassembled WGS sequence"/>
</dbReference>
<proteinExistence type="predicted"/>
<dbReference type="SUPFAM" id="SSF52540">
    <property type="entry name" value="P-loop containing nucleoside triphosphate hydrolases"/>
    <property type="match status" value="1"/>
</dbReference>
<feature type="region of interest" description="Disordered" evidence="1">
    <location>
        <begin position="1143"/>
        <end position="1262"/>
    </location>
</feature>
<comment type="caution">
    <text evidence="3">The sequence shown here is derived from an EMBL/GenBank/DDBJ whole genome shotgun (WGS) entry which is preliminary data.</text>
</comment>
<dbReference type="Pfam" id="PF00004">
    <property type="entry name" value="AAA"/>
    <property type="match status" value="1"/>
</dbReference>
<keyword evidence="4" id="KW-1185">Reference proteome</keyword>
<evidence type="ECO:0000313" key="4">
    <source>
        <dbReference type="Proteomes" id="UP001281614"/>
    </source>
</evidence>
<protein>
    <submittedName>
        <fullName evidence="3">AAA family ATPase</fullName>
    </submittedName>
</protein>
<dbReference type="Gene3D" id="3.40.50.300">
    <property type="entry name" value="P-loop containing nucleotide triphosphate hydrolases"/>
    <property type="match status" value="1"/>
</dbReference>
<feature type="compositionally biased region" description="Low complexity" evidence="1">
    <location>
        <begin position="1169"/>
        <end position="1187"/>
    </location>
</feature>
<feature type="compositionally biased region" description="Acidic residues" evidence="1">
    <location>
        <begin position="442"/>
        <end position="460"/>
    </location>
</feature>
<dbReference type="InterPro" id="IPR027417">
    <property type="entry name" value="P-loop_NTPase"/>
</dbReference>
<reference evidence="3" key="1">
    <citation type="submission" date="2023-02" db="EMBL/GenBank/DDBJ databases">
        <title>Colletotrichum kahawae CIFC_Que2 genome sequencing and assembly.</title>
        <authorList>
            <person name="Baroncelli R."/>
        </authorList>
    </citation>
    <scope>NUCLEOTIDE SEQUENCE</scope>
    <source>
        <strain evidence="3">CIFC_Que2</strain>
    </source>
</reference>
<dbReference type="Pfam" id="PF06985">
    <property type="entry name" value="HET"/>
    <property type="match status" value="1"/>
</dbReference>
<dbReference type="GO" id="GO:0005524">
    <property type="term" value="F:ATP binding"/>
    <property type="evidence" value="ECO:0007669"/>
    <property type="project" value="InterPro"/>
</dbReference>
<dbReference type="CDD" id="cd19481">
    <property type="entry name" value="RecA-like_protease"/>
    <property type="match status" value="1"/>
</dbReference>
<dbReference type="Pfam" id="PF23232">
    <property type="entry name" value="AAA_lid_13"/>
    <property type="match status" value="1"/>
</dbReference>
<dbReference type="InterPro" id="IPR054289">
    <property type="entry name" value="DUF7025"/>
</dbReference>
<feature type="compositionally biased region" description="Polar residues" evidence="1">
    <location>
        <begin position="1238"/>
        <end position="1250"/>
    </location>
</feature>
<feature type="compositionally biased region" description="Basic and acidic residues" evidence="1">
    <location>
        <begin position="191"/>
        <end position="201"/>
    </location>
</feature>
<dbReference type="InterPro" id="IPR010730">
    <property type="entry name" value="HET"/>
</dbReference>
<feature type="region of interest" description="Disordered" evidence="1">
    <location>
        <begin position="191"/>
        <end position="227"/>
    </location>
</feature>
<accession>A0AAD9YHL5</accession>
<sequence length="1981" mass="224719">MDQPDLGEENSASQFILKLSDSALESGNDAVFSGSGIAEELRALKAKILELETLGRKESTNLTESQHSPKQTEEMEQYQRMAKCLYSHRKEWEATVKEEDVGFDLHINDMKYGPGRYEFLPWYFRNGYNRPDPFSTSHKCPETSQAYRTDDTRDEYDHLVDYGVRRSHLRKVYEWEMDRLWLSEENEMRRRKRLEETEKQASKRRNAKGSSGDSATNANGLKSQNQHAVRPVDWHAFKQLGNGSHEINFCAVDILIGDRVVLDDWEFVGDWFRSPQIDRRATKIGKQAPSLPNQTQLPERIRVHSNLVLKVLDKILKLEADKKMAESEKPIVFTRPFKTLSYCEPGLNSWLLAMEKKARRQSRKLKDVDEIPDDRTSQNVVLSAATDSAPLSQVGELTATNPAAKEDIQSTIQSSVDHDTPEKNDAFPEHVSDIDKAKADLEGSENEDENEAQSDIGEFEDVARSPSSLEELSFFLRVTKTQILARREHINGDKCQRVFFSDLWQLFRPGLEVIRSDGKQAYRVIHVTTVKHRTISTFQKWSKSQDEEQKKPRPDFAMTCIYLDFDGKKLGPVARTFEFKPYEGEREIASFEVFPFRFYSESPGNFSGVELENAPNFPDAVRLRENLILRGRRFIDALATKHMFYEGSTLDTNEEVEGQVVVDFEAAFNEEGLASERPQIEALPSMNLGDFDDGDDCDAACCVDDRVMDDTFIDLRQAREYVNSLLPKTGAQDAPSVTVFPQTLSDKASFREICKFIREDELLILSFRVFGFILRNRRFAQLDMKFLSSMNFTTETITPGDSTLANNIGSNTGNDKRTAFDRLVLEDGHKSMIESLISQHFRDKESKIGPHDQVDVVKGKGKGLILLLHGAPGVGKTSTAEGVAEMFGKPLFQITCGDLGTTAKEVEETLESNFALANRWGCILLLDEADVFLAERTKEDFVRNGLVAVFLRVLEYYSGILFLTTNRVGDFDEAFTSRIHMSLYYPELSVEKTRRVFKINMDLIRERFALKKRQIIIEEMDIGAFATQHYNNHPSARWNGRQIRNACQTALALAEYQAQGGRHDAIMKPDAVINLAVEHFETVRDAYLKFAEYMNKIYGTNAARKAKEGKLRAILIDENDNVVSDTRAGGRVDRKEAYRQSQTPFQMGGRHQHESPGNQHSQGYPQPSYQAQPTYQGPPQGYSQPQHQGPPPPDPYRASTQGNPSQYPSTPPSQTYRAAPAQMPAQGGQVTGGLGRSPGNSFQGSQTQSLEGFRDPSKVKRVGYSDENETPVLTSDPDEIAKAVASPRVNVTRSMYNGMKLYHVCSDIEMYAFAHHPTKTSWLHAKSEGCEICERIDCVEQVGDSAYDDGHGSTFSKSGFFTSFVFKLVKARHDEGDTFIMTVWQGTLSSSTYGWKACGDEHQTSPFNDFIGQSTNDEATWRIVEDWIRNCVENHPDCNSRSLPPGRVQQEFATESSRNISETHQRALPSRLLKLELVDQHRTFRLVTRQEIATQASYATLSHCWGTKPWDRNLILNQANLATLSASQPITILPKTFQEAFVVLERLQLEYLWIDRFCIFQDSEEDWLTEASEMHNVYANSFICISALGAEDDDGGLFFTRDPLAVRIPVVNIPIGESNEPVPHAPERVMASIRGSDLRSAVLSTRGWVLQERILAPRVLHFGKSQVLWECNTSVSSEAQPKFDKWKSVTVLLAHPDIRPNYKRRTVWKTTIGYEPPSVENPIDCIFIEWYRLLDYYNECHLTKSDDKLVAISAIAKDMKRHLSHLGESAVYLGGLWRSKMPRNLLWQVFSPAKRPERYRAPSWSWASVDNASLCSSHEGYSHFPKRHRVLVSVVEAGTTPLTSDDTGQLQGGSLTLKCRLLRAILSKGSQEGHIGAEKLETIEGIRIHHQREKWAGYLMRFDTVEDKRCSPVLFVPIQVEEDKADRADESRIRGIYYGLVLKKSGNSYKRIGKLRYDVYEPTLGSWFDDIDVPWGKITIV</sequence>
<feature type="compositionally biased region" description="Basic and acidic residues" evidence="1">
    <location>
        <begin position="416"/>
        <end position="441"/>
    </location>
</feature>
<dbReference type="PANTHER" id="PTHR46411:SF2">
    <property type="entry name" value="AAA+ ATPASE DOMAIN-CONTAINING PROTEIN"/>
    <property type="match status" value="1"/>
</dbReference>
<feature type="region of interest" description="Disordered" evidence="1">
    <location>
        <begin position="410"/>
        <end position="462"/>
    </location>
</feature>
<feature type="compositionally biased region" description="Low complexity" evidence="1">
    <location>
        <begin position="1204"/>
        <end position="1228"/>
    </location>
</feature>
<dbReference type="EMBL" id="VYYT01000146">
    <property type="protein sequence ID" value="KAK2763467.1"/>
    <property type="molecule type" value="Genomic_DNA"/>
</dbReference>
<evidence type="ECO:0000259" key="2">
    <source>
        <dbReference type="SMART" id="SM00382"/>
    </source>
</evidence>